<feature type="compositionally biased region" description="Pro residues" evidence="1">
    <location>
        <begin position="290"/>
        <end position="313"/>
    </location>
</feature>
<feature type="compositionally biased region" description="Pro residues" evidence="1">
    <location>
        <begin position="257"/>
        <end position="277"/>
    </location>
</feature>
<gene>
    <name evidence="2" type="ORF">M0811_00004</name>
</gene>
<evidence type="ECO:0000313" key="3">
    <source>
        <dbReference type="Proteomes" id="UP001149090"/>
    </source>
</evidence>
<feature type="region of interest" description="Disordered" evidence="1">
    <location>
        <begin position="170"/>
        <end position="313"/>
    </location>
</feature>
<dbReference type="EMBL" id="JAPDFW010000059">
    <property type="protein sequence ID" value="KAJ5076687.1"/>
    <property type="molecule type" value="Genomic_DNA"/>
</dbReference>
<feature type="compositionally biased region" description="Polar residues" evidence="1">
    <location>
        <begin position="216"/>
        <end position="225"/>
    </location>
</feature>
<proteinExistence type="predicted"/>
<reference evidence="2" key="1">
    <citation type="submission" date="2022-10" db="EMBL/GenBank/DDBJ databases">
        <title>Novel sulphate-reducing endosymbionts in the free-living metamonad Anaeramoeba.</title>
        <authorList>
            <person name="Jerlstrom-Hultqvist J."/>
            <person name="Cepicka I."/>
            <person name="Gallot-Lavallee L."/>
            <person name="Salas-Leiva D."/>
            <person name="Curtis B.A."/>
            <person name="Zahonova K."/>
            <person name="Pipaliya S."/>
            <person name="Dacks J."/>
            <person name="Roger A.J."/>
        </authorList>
    </citation>
    <scope>NUCLEOTIDE SEQUENCE</scope>
    <source>
        <strain evidence="2">BMAN</strain>
    </source>
</reference>
<dbReference type="Gene3D" id="6.10.140.1620">
    <property type="match status" value="1"/>
</dbReference>
<keyword evidence="3" id="KW-1185">Reference proteome</keyword>
<dbReference type="OrthoDB" id="10622943at2759"/>
<evidence type="ECO:0000313" key="2">
    <source>
        <dbReference type="EMBL" id="KAJ5076687.1"/>
    </source>
</evidence>
<evidence type="ECO:0000256" key="1">
    <source>
        <dbReference type="SAM" id="MobiDB-lite"/>
    </source>
</evidence>
<feature type="compositionally biased region" description="Basic and acidic residues" evidence="1">
    <location>
        <begin position="189"/>
        <end position="200"/>
    </location>
</feature>
<protein>
    <submittedName>
        <fullName evidence="2">Abelson interacting protein isoform d</fullName>
    </submittedName>
</protein>
<dbReference type="AlphaFoldDB" id="A0A9Q0LPN0"/>
<organism evidence="2 3">
    <name type="scientific">Anaeramoeba ignava</name>
    <name type="common">Anaerobic marine amoeba</name>
    <dbReference type="NCBI Taxonomy" id="1746090"/>
    <lineage>
        <taxon>Eukaryota</taxon>
        <taxon>Metamonada</taxon>
        <taxon>Anaeramoebidae</taxon>
        <taxon>Anaeramoeba</taxon>
    </lineage>
</organism>
<name>A0A9Q0LPN0_ANAIG</name>
<dbReference type="Proteomes" id="UP001149090">
    <property type="component" value="Unassembled WGS sequence"/>
</dbReference>
<accession>A0A9Q0LPN0</accession>
<sequence length="313" mass="34906">MNLSEQLDNYINGLLPTSLAELKQSSQQLDKIAQISIGEYKTNPDETKMKTQNAVNEGLQTVAQHIFAVSTHLNNLLTLQDKQVEKLDLEIRSALARIKGAHIRVGQAGLQKLYKERIPIEGEKTHKLTEEQIQAEYKQKTLINIKGYNINFEALDNIGISLSNPNQESNTIKMKNKSENPIQEAIIKSSERKEEEKTETETETETDESISKPKSTENTSKTSLAIENKSPPILPQRTSSLPQPPIQNTQNPSFDNIPPPIGDDFPPPIDDLPPPIDNIPLPIGDDFGLMPPPINDDFPPPIDDIPPPFDDNN</sequence>
<comment type="caution">
    <text evidence="2">The sequence shown here is derived from an EMBL/GenBank/DDBJ whole genome shotgun (WGS) entry which is preliminary data.</text>
</comment>
<feature type="compositionally biased region" description="Polar residues" evidence="1">
    <location>
        <begin position="236"/>
        <end position="253"/>
    </location>
</feature>